<name>A0A1V6M181_9BACT</name>
<dbReference type="Gene3D" id="3.30.2000.10">
    <property type="entry name" value="Phage tail protein-like"/>
    <property type="match status" value="1"/>
</dbReference>
<comment type="caution">
    <text evidence="1">The sequence shown here is derived from an EMBL/GenBank/DDBJ whole genome shotgun (WGS) entry which is preliminary data.</text>
</comment>
<accession>A0A1V6M181</accession>
<proteinExistence type="predicted"/>
<organism evidence="1 2">
    <name type="scientific">Candidatus Brocadia sapporoensis</name>
    <dbReference type="NCBI Taxonomy" id="392547"/>
    <lineage>
        <taxon>Bacteria</taxon>
        <taxon>Pseudomonadati</taxon>
        <taxon>Planctomycetota</taxon>
        <taxon>Candidatus Brocadiia</taxon>
        <taxon>Candidatus Brocadiales</taxon>
        <taxon>Candidatus Brocadiaceae</taxon>
        <taxon>Candidatus Brocadia</taxon>
    </lineage>
</organism>
<evidence type="ECO:0000313" key="1">
    <source>
        <dbReference type="EMBL" id="OQD46140.1"/>
    </source>
</evidence>
<dbReference type="InterPro" id="IPR038042">
    <property type="entry name" value="Gp37-like"/>
</dbReference>
<evidence type="ECO:0008006" key="3">
    <source>
        <dbReference type="Google" id="ProtNLM"/>
    </source>
</evidence>
<dbReference type="AlphaFoldDB" id="A0A1V6M181"/>
<sequence length="145" mass="16318">MTYSIAQIEDSIVVYLQSFAPLSSVCKTISSYHGEIDDLVSQASQLIIRLPAIYVLYGGSNFDETANRSYDEEASFTVIVIAKDLRGNDKLRAAIYPILEDVKTRLTDNDLGMDIEPLHPVRIEPTLITRAFSIYSFDIQTSFSW</sequence>
<gene>
    <name evidence="1" type="ORF">BIY37_04785</name>
</gene>
<reference evidence="1 2" key="1">
    <citation type="journal article" date="2016" name="Genome Announc.">
        <title>Draft Genome Sequence of the Anaerobic Ammonium-Oxidizing Bacterium 'Candidatus Brocadia sp. 40'.</title>
        <authorList>
            <person name="Ali M."/>
            <person name="Haroon M.F."/>
            <person name="Narita Y."/>
            <person name="Zhang L."/>
            <person name="Rangel Shaw D."/>
            <person name="Okabe S."/>
            <person name="Saikaly P.E."/>
        </authorList>
    </citation>
    <scope>NUCLEOTIDE SEQUENCE [LARGE SCALE GENOMIC DNA]</scope>
    <source>
        <strain evidence="1 2">40</strain>
    </source>
</reference>
<keyword evidence="2" id="KW-1185">Reference proteome</keyword>
<dbReference type="Pfam" id="PF08873">
    <property type="entry name" value="Phage_Mu_Gp37"/>
    <property type="match status" value="1"/>
</dbReference>
<protein>
    <recommendedName>
        <fullName evidence="3">DUF3168 domain-containing protein</fullName>
    </recommendedName>
</protein>
<dbReference type="EMBL" id="MJUW02000056">
    <property type="protein sequence ID" value="OQD46140.1"/>
    <property type="molecule type" value="Genomic_DNA"/>
</dbReference>
<evidence type="ECO:0000313" key="2">
    <source>
        <dbReference type="Proteomes" id="UP000242219"/>
    </source>
</evidence>
<dbReference type="InterPro" id="IPR014972">
    <property type="entry name" value="Phage_Mu_Gp37"/>
</dbReference>
<dbReference type="Proteomes" id="UP000242219">
    <property type="component" value="Unassembled WGS sequence"/>
</dbReference>
<dbReference type="RefSeq" id="WP_070066684.1">
    <property type="nucleotide sequence ID" value="NZ_MJUW02000056.1"/>
</dbReference>